<organism evidence="8 9">
    <name type="scientific">Coprobacter fastidiosus</name>
    <dbReference type="NCBI Taxonomy" id="1099853"/>
    <lineage>
        <taxon>Bacteria</taxon>
        <taxon>Pseudomonadati</taxon>
        <taxon>Bacteroidota</taxon>
        <taxon>Bacteroidia</taxon>
        <taxon>Bacteroidales</taxon>
        <taxon>Barnesiellaceae</taxon>
        <taxon>Coprobacter</taxon>
    </lineage>
</organism>
<dbReference type="EMBL" id="DNWC01000118">
    <property type="protein sequence ID" value="HBJ09133.1"/>
    <property type="molecule type" value="Genomic_DNA"/>
</dbReference>
<sequence length="466" mass="54146">MKHFKYILLGTLILLIPSCTEYLDVKPKGKIIPETAEDFSTILHYWLDRVETGQDEEILGNATNLILQEFYSDNLDATLASLVEGFTINGYTPLYIGERINSVQNEYSDNYSVIKDCNMIIGEMKDTKSELAKQLLGTVWAIRSICYYNLLIRFCEPYNPISAEDKLGLPLIDRFDMEAKPSRSDLKTTVSFIEEGFKNAIRYDISDTDYIFTSDVAKAYLTKLYFWTQQWEKAIQYAEELLSKYPMLEANQYEEVMQNKFTQSSNFILNPYTSESSLGSMAVTNAFSDSKTRPVSREMAESFSEKNDDIRYTVAFNKKRVNNKTILFRIRSEEMCLIAAESYAHLNDTENAIRQLNALREKRIIQNFIPYTEKNLPEIYSQLITEDATGKPIDKLMSAILCERRKEFYIEGDRWFELKRNGRPEFWVANNGKKYVNEKYLYTYPINKSDIDLYPGLVIQNPGYEE</sequence>
<evidence type="ECO:0000256" key="5">
    <source>
        <dbReference type="ARBA" id="ARBA00023237"/>
    </source>
</evidence>
<evidence type="ECO:0000313" key="9">
    <source>
        <dbReference type="Proteomes" id="UP000262954"/>
    </source>
</evidence>
<dbReference type="InterPro" id="IPR033985">
    <property type="entry name" value="SusD-like_N"/>
</dbReference>
<evidence type="ECO:0000313" key="8">
    <source>
        <dbReference type="EMBL" id="HBJ09133.1"/>
    </source>
</evidence>
<comment type="subcellular location">
    <subcellularLocation>
        <location evidence="1">Cell outer membrane</location>
    </subcellularLocation>
</comment>
<keyword evidence="4" id="KW-0472">Membrane</keyword>
<dbReference type="InterPro" id="IPR011990">
    <property type="entry name" value="TPR-like_helical_dom_sf"/>
</dbReference>
<evidence type="ECO:0000256" key="1">
    <source>
        <dbReference type="ARBA" id="ARBA00004442"/>
    </source>
</evidence>
<dbReference type="Pfam" id="PF07980">
    <property type="entry name" value="SusD_RagB"/>
    <property type="match status" value="1"/>
</dbReference>
<name>A0A354M3P4_9BACT</name>
<protein>
    <submittedName>
        <fullName evidence="8">RagB/SusD family nutrient uptake outer membrane protein</fullName>
    </submittedName>
</protein>
<dbReference type="Pfam" id="PF14322">
    <property type="entry name" value="SusD-like_3"/>
    <property type="match status" value="1"/>
</dbReference>
<dbReference type="Gene3D" id="1.25.40.390">
    <property type="match status" value="2"/>
</dbReference>
<comment type="caution">
    <text evidence="8">The sequence shown here is derived from an EMBL/GenBank/DDBJ whole genome shotgun (WGS) entry which is preliminary data.</text>
</comment>
<keyword evidence="5" id="KW-0998">Cell outer membrane</keyword>
<evidence type="ECO:0000256" key="3">
    <source>
        <dbReference type="ARBA" id="ARBA00022729"/>
    </source>
</evidence>
<proteinExistence type="inferred from homology"/>
<feature type="domain" description="RagB/SusD" evidence="6">
    <location>
        <begin position="316"/>
        <end position="464"/>
    </location>
</feature>
<reference evidence="8 9" key="1">
    <citation type="journal article" date="2018" name="Nat. Biotechnol.">
        <title>A standardized bacterial taxonomy based on genome phylogeny substantially revises the tree of life.</title>
        <authorList>
            <person name="Parks D.H."/>
            <person name="Chuvochina M."/>
            <person name="Waite D.W."/>
            <person name="Rinke C."/>
            <person name="Skarshewski A."/>
            <person name="Chaumeil P.A."/>
            <person name="Hugenholtz P."/>
        </authorList>
    </citation>
    <scope>NUCLEOTIDE SEQUENCE [LARGE SCALE GENOMIC DNA]</scope>
    <source>
        <strain evidence="8">UBA11482</strain>
    </source>
</reference>
<dbReference type="GO" id="GO:0009279">
    <property type="term" value="C:cell outer membrane"/>
    <property type="evidence" value="ECO:0007669"/>
    <property type="project" value="UniProtKB-SubCell"/>
</dbReference>
<gene>
    <name evidence="8" type="ORF">DDY73_09015</name>
</gene>
<dbReference type="AlphaFoldDB" id="A0A354M3P4"/>
<dbReference type="Proteomes" id="UP000262954">
    <property type="component" value="Unassembled WGS sequence"/>
</dbReference>
<evidence type="ECO:0000259" key="7">
    <source>
        <dbReference type="Pfam" id="PF14322"/>
    </source>
</evidence>
<accession>A0A354M3P4</accession>
<keyword evidence="3" id="KW-0732">Signal</keyword>
<dbReference type="SUPFAM" id="SSF48452">
    <property type="entry name" value="TPR-like"/>
    <property type="match status" value="1"/>
</dbReference>
<evidence type="ECO:0000256" key="4">
    <source>
        <dbReference type="ARBA" id="ARBA00023136"/>
    </source>
</evidence>
<comment type="similarity">
    <text evidence="2">Belongs to the SusD family.</text>
</comment>
<dbReference type="InterPro" id="IPR012944">
    <property type="entry name" value="SusD_RagB_dom"/>
</dbReference>
<evidence type="ECO:0000259" key="6">
    <source>
        <dbReference type="Pfam" id="PF07980"/>
    </source>
</evidence>
<feature type="domain" description="SusD-like N-terminal" evidence="7">
    <location>
        <begin position="21"/>
        <end position="225"/>
    </location>
</feature>
<evidence type="ECO:0000256" key="2">
    <source>
        <dbReference type="ARBA" id="ARBA00006275"/>
    </source>
</evidence>